<dbReference type="PANTHER" id="PTHR31161">
    <property type="entry name" value="PROTEIN GRAVITROPIC IN THE LIGHT 1"/>
    <property type="match status" value="1"/>
</dbReference>
<dbReference type="RefSeq" id="XP_010928935.1">
    <property type="nucleotide sequence ID" value="XM_010930633.3"/>
</dbReference>
<name>A0A6I9RLP2_ELAGV</name>
<proteinExistence type="predicted"/>
<dbReference type="GO" id="GO:0009959">
    <property type="term" value="P:negative gravitropism"/>
    <property type="evidence" value="ECO:0007669"/>
    <property type="project" value="InterPro"/>
</dbReference>
<dbReference type="KEGG" id="egu:105050556"/>
<dbReference type="Proteomes" id="UP000504607">
    <property type="component" value="Chromosome 8"/>
</dbReference>
<dbReference type="FunCoup" id="A0A6I9RLP2">
    <property type="interactions" value="2319"/>
</dbReference>
<dbReference type="AlphaFoldDB" id="A0A6I9RLP2"/>
<sequence>MANKVTHISDLIHRVACSCLTHHLAGAYGLERCDSVDGETEEEDAVEEEEEEKEENGLKIWEEEKGAGPGRVSVCVREMETLMGEVFDAVSAVKRAYVSLQEAHCPWDPDKMRVADAAVVAELRRLGRLRDRFRRTGFGASAAAAAATPLREAVAPYEAALDDLKKELKAKDAEVESLKEKLRSTSIGGFGRKRRLHSSRRVGCINGLGAPAMPTPELFETYMEEVKSASKSFTGHLLSLMRSARWDIAATVRSIIEGGDGAIDHNPAIAEVDPHHAKHALESYVNRKVFHGFENETFYIEGSLTSLLRPAEFRNDCFAQFKDMRGMDPAELLGVLPTCQFGRFAAKKYLAIVHPKMEESLFGGVEQRRQVMAGAHPRTGFYGEFLRLAKPVWLLHLLAFALDPAPNHFEASKGAEFHPEYMESVVRFADGRFPPGWVVGFSVSPGFKLGNGSVVRARVYLVPRAQGV</sequence>
<dbReference type="InterPro" id="IPR006943">
    <property type="entry name" value="DUF641_pln"/>
</dbReference>
<dbReference type="InterPro" id="IPR056813">
    <property type="entry name" value="GIL1_IRKI_C"/>
</dbReference>
<dbReference type="OrthoDB" id="678887at2759"/>
<dbReference type="GeneID" id="105050556"/>
<dbReference type="InterPro" id="IPR040225">
    <property type="entry name" value="GIL1-like"/>
</dbReference>
<evidence type="ECO:0000259" key="1">
    <source>
        <dbReference type="Pfam" id="PF04859"/>
    </source>
</evidence>
<dbReference type="Pfam" id="PF04859">
    <property type="entry name" value="DUF641"/>
    <property type="match status" value="1"/>
</dbReference>
<reference evidence="4" key="1">
    <citation type="submission" date="2025-08" db="UniProtKB">
        <authorList>
            <consortium name="RefSeq"/>
        </authorList>
    </citation>
    <scope>IDENTIFICATION</scope>
</reference>
<feature type="domain" description="DUF641" evidence="1">
    <location>
        <begin position="77"/>
        <end position="185"/>
    </location>
</feature>
<keyword evidence="3" id="KW-1185">Reference proteome</keyword>
<evidence type="ECO:0000313" key="4">
    <source>
        <dbReference type="RefSeq" id="XP_010928935.1"/>
    </source>
</evidence>
<dbReference type="Pfam" id="PF24994">
    <property type="entry name" value="GIL1_IRKI_C"/>
    <property type="match status" value="1"/>
</dbReference>
<dbReference type="InParanoid" id="A0A6I9RLP2"/>
<accession>A0A6I9RLP2</accession>
<feature type="domain" description="GIL1/IRKI C-terminal" evidence="2">
    <location>
        <begin position="409"/>
        <end position="460"/>
    </location>
</feature>
<organism evidence="3 4">
    <name type="scientific">Elaeis guineensis var. tenera</name>
    <name type="common">Oil palm</name>
    <dbReference type="NCBI Taxonomy" id="51953"/>
    <lineage>
        <taxon>Eukaryota</taxon>
        <taxon>Viridiplantae</taxon>
        <taxon>Streptophyta</taxon>
        <taxon>Embryophyta</taxon>
        <taxon>Tracheophyta</taxon>
        <taxon>Spermatophyta</taxon>
        <taxon>Magnoliopsida</taxon>
        <taxon>Liliopsida</taxon>
        <taxon>Arecaceae</taxon>
        <taxon>Arecoideae</taxon>
        <taxon>Cocoseae</taxon>
        <taxon>Elaeidinae</taxon>
        <taxon>Elaeis</taxon>
    </lineage>
</organism>
<evidence type="ECO:0000313" key="3">
    <source>
        <dbReference type="Proteomes" id="UP000504607"/>
    </source>
</evidence>
<protein>
    <submittedName>
        <fullName evidence="4">Protein GRAVITROPIC IN THE LIGHT 1</fullName>
    </submittedName>
</protein>
<dbReference type="GO" id="GO:0009639">
    <property type="term" value="P:response to red or far red light"/>
    <property type="evidence" value="ECO:0007669"/>
    <property type="project" value="InterPro"/>
</dbReference>
<evidence type="ECO:0000259" key="2">
    <source>
        <dbReference type="Pfam" id="PF24994"/>
    </source>
</evidence>
<gene>
    <name evidence="4" type="primary">LOC105050556</name>
</gene>